<comment type="similarity">
    <text evidence="7">Belongs to the PPase family.</text>
</comment>
<dbReference type="HAMAP" id="MF_00209">
    <property type="entry name" value="Inorganic_PPase"/>
    <property type="match status" value="1"/>
</dbReference>
<accession>A0A2H0N129</accession>
<evidence type="ECO:0000256" key="6">
    <source>
        <dbReference type="ARBA" id="ARBA00047820"/>
    </source>
</evidence>
<gene>
    <name evidence="7" type="primary">ppa</name>
    <name evidence="8" type="ORF">COV62_01050</name>
</gene>
<feature type="binding site" evidence="7">
    <location>
        <position position="130"/>
    </location>
    <ligand>
        <name>substrate</name>
    </ligand>
</feature>
<evidence type="ECO:0000313" key="8">
    <source>
        <dbReference type="EMBL" id="PIR02603.1"/>
    </source>
</evidence>
<keyword evidence="2 7" id="KW-0963">Cytoplasm</keyword>
<feature type="binding site" evidence="7">
    <location>
        <position position="59"/>
    </location>
    <ligand>
        <name>Mg(2+)</name>
        <dbReference type="ChEBI" id="CHEBI:18420"/>
        <label>2</label>
    </ligand>
</feature>
<dbReference type="EC" id="3.6.1.1" evidence="7"/>
<dbReference type="PROSITE" id="PS00387">
    <property type="entry name" value="PPASE"/>
    <property type="match status" value="1"/>
</dbReference>
<proteinExistence type="inferred from homology"/>
<feature type="binding site" evidence="7">
    <location>
        <position position="18"/>
    </location>
    <ligand>
        <name>substrate</name>
    </ligand>
</feature>
<keyword evidence="3 7" id="KW-0479">Metal-binding</keyword>
<dbReference type="GO" id="GO:0006796">
    <property type="term" value="P:phosphate-containing compound metabolic process"/>
    <property type="evidence" value="ECO:0007669"/>
    <property type="project" value="InterPro"/>
</dbReference>
<comment type="caution">
    <text evidence="8">The sequence shown here is derived from an EMBL/GenBank/DDBJ whole genome shotgun (WGS) entry which is preliminary data.</text>
</comment>
<comment type="catalytic activity">
    <reaction evidence="6 7">
        <text>diphosphate + H2O = 2 phosphate + H(+)</text>
        <dbReference type="Rhea" id="RHEA:24576"/>
        <dbReference type="ChEBI" id="CHEBI:15377"/>
        <dbReference type="ChEBI" id="CHEBI:15378"/>
        <dbReference type="ChEBI" id="CHEBI:33019"/>
        <dbReference type="ChEBI" id="CHEBI:43474"/>
        <dbReference type="EC" id="3.6.1.1"/>
    </reaction>
</comment>
<sequence length="166" mass="19122">MLMEVNIFVEIPKGSCQKYEFDENQKRIILDRTLYSSVYFPFEYGFIEGTKGGDGDPLDAVLISSFPTFPGCIVPSRVIGILNMEDEAGIDYKIIAVPQEKIDPRFKEIQDISDLSEHCKAEIKEFFEVYKRLEPGKWVKIKDFDTKERAKDIINKARTDNNAKKI</sequence>
<dbReference type="AlphaFoldDB" id="A0A2H0N129"/>
<reference evidence="8 9" key="1">
    <citation type="submission" date="2017-09" db="EMBL/GenBank/DDBJ databases">
        <title>Depth-based differentiation of microbial function through sediment-hosted aquifers and enrichment of novel symbionts in the deep terrestrial subsurface.</title>
        <authorList>
            <person name="Probst A.J."/>
            <person name="Ladd B."/>
            <person name="Jarett J.K."/>
            <person name="Geller-Mcgrath D.E."/>
            <person name="Sieber C.M."/>
            <person name="Emerson J.B."/>
            <person name="Anantharaman K."/>
            <person name="Thomas B.C."/>
            <person name="Malmstrom R."/>
            <person name="Stieglmeier M."/>
            <person name="Klingl A."/>
            <person name="Woyke T."/>
            <person name="Ryan C.M."/>
            <person name="Banfield J.F."/>
        </authorList>
    </citation>
    <scope>NUCLEOTIDE SEQUENCE [LARGE SCALE GENOMIC DNA]</scope>
    <source>
        <strain evidence="8">CG11_big_fil_rev_8_21_14_0_20_35_11</strain>
    </source>
</reference>
<dbReference type="Proteomes" id="UP000231139">
    <property type="component" value="Unassembled WGS sequence"/>
</dbReference>
<dbReference type="CDD" id="cd00412">
    <property type="entry name" value="pyrophosphatase"/>
    <property type="match status" value="1"/>
</dbReference>
<feature type="binding site" evidence="7">
    <location>
        <position position="32"/>
    </location>
    <ligand>
        <name>substrate</name>
    </ligand>
</feature>
<comment type="function">
    <text evidence="7">Catalyzes the hydrolysis of inorganic pyrophosphate (PPi) forming two phosphate ions.</text>
</comment>
<feature type="binding site" evidence="7">
    <location>
        <position position="54"/>
    </location>
    <ligand>
        <name>Mg(2+)</name>
        <dbReference type="ChEBI" id="CHEBI:18420"/>
        <label>1</label>
    </ligand>
</feature>
<evidence type="ECO:0000256" key="2">
    <source>
        <dbReference type="ARBA" id="ARBA00022490"/>
    </source>
</evidence>
<feature type="binding site" evidence="7">
    <location>
        <position position="91"/>
    </location>
    <ligand>
        <name>Mg(2+)</name>
        <dbReference type="ChEBI" id="CHEBI:18420"/>
        <label>1</label>
    </ligand>
</feature>
<protein>
    <recommendedName>
        <fullName evidence="7">Inorganic pyrophosphatase</fullName>
        <ecNumber evidence="7">3.6.1.1</ecNumber>
    </recommendedName>
    <alternativeName>
        <fullName evidence="7">Pyrophosphate phospho-hydrolase</fullName>
        <shortName evidence="7">PPase</shortName>
    </alternativeName>
</protein>
<evidence type="ECO:0000256" key="3">
    <source>
        <dbReference type="ARBA" id="ARBA00022723"/>
    </source>
</evidence>
<evidence type="ECO:0000256" key="1">
    <source>
        <dbReference type="ARBA" id="ARBA00001946"/>
    </source>
</evidence>
<comment type="cofactor">
    <cofactor evidence="1 7">
        <name>Mg(2+)</name>
        <dbReference type="ChEBI" id="CHEBI:18420"/>
    </cofactor>
</comment>
<comment type="subunit">
    <text evidence="7">Homohexamer.</text>
</comment>
<dbReference type="FunFam" id="3.90.80.10:FF:000003">
    <property type="entry name" value="Inorganic pyrophosphatase"/>
    <property type="match status" value="1"/>
</dbReference>
<dbReference type="GO" id="GO:0000287">
    <property type="term" value="F:magnesium ion binding"/>
    <property type="evidence" value="ECO:0007669"/>
    <property type="project" value="UniProtKB-UniRule"/>
</dbReference>
<dbReference type="InterPro" id="IPR008162">
    <property type="entry name" value="Pyrophosphatase"/>
</dbReference>
<dbReference type="GO" id="GO:0004427">
    <property type="term" value="F:inorganic diphosphate phosphatase activity"/>
    <property type="evidence" value="ECO:0007669"/>
    <property type="project" value="UniProtKB-UniRule"/>
</dbReference>
<feature type="binding site" evidence="7">
    <location>
        <position position="44"/>
    </location>
    <ligand>
        <name>substrate</name>
    </ligand>
</feature>
<evidence type="ECO:0000256" key="5">
    <source>
        <dbReference type="ARBA" id="ARBA00022842"/>
    </source>
</evidence>
<dbReference type="Gene3D" id="3.90.80.10">
    <property type="entry name" value="Inorganic pyrophosphatase"/>
    <property type="match status" value="1"/>
</dbReference>
<feature type="binding site" evidence="7">
    <location>
        <position position="59"/>
    </location>
    <ligand>
        <name>Mg(2+)</name>
        <dbReference type="ChEBI" id="CHEBI:18420"/>
        <label>1</label>
    </ligand>
</feature>
<dbReference type="GO" id="GO:0005737">
    <property type="term" value="C:cytoplasm"/>
    <property type="evidence" value="ECO:0007669"/>
    <property type="project" value="UniProtKB-SubCell"/>
</dbReference>
<evidence type="ECO:0000256" key="4">
    <source>
        <dbReference type="ARBA" id="ARBA00022801"/>
    </source>
</evidence>
<comment type="subcellular location">
    <subcellularLocation>
        <location evidence="7">Cytoplasm</location>
    </subcellularLocation>
</comment>
<keyword evidence="4 7" id="KW-0378">Hydrolase</keyword>
<name>A0A2H0N129_9BACT</name>
<dbReference type="EMBL" id="PCWK01000024">
    <property type="protein sequence ID" value="PIR02603.1"/>
    <property type="molecule type" value="Genomic_DNA"/>
</dbReference>
<keyword evidence="5 7" id="KW-0460">Magnesium</keyword>
<evidence type="ECO:0000313" key="9">
    <source>
        <dbReference type="Proteomes" id="UP000231139"/>
    </source>
</evidence>
<dbReference type="PANTHER" id="PTHR10286">
    <property type="entry name" value="INORGANIC PYROPHOSPHATASE"/>
    <property type="match status" value="1"/>
</dbReference>
<dbReference type="Pfam" id="PF00719">
    <property type="entry name" value="Pyrophosphatase"/>
    <property type="match status" value="1"/>
</dbReference>
<dbReference type="InterPro" id="IPR036649">
    <property type="entry name" value="Pyrophosphatase_sf"/>
</dbReference>
<dbReference type="SUPFAM" id="SSF50324">
    <property type="entry name" value="Inorganic pyrophosphatase"/>
    <property type="match status" value="1"/>
</dbReference>
<organism evidence="8 9">
    <name type="scientific">Candidatus Nealsonbacteria bacterium CG11_big_fil_rev_8_21_14_0_20_35_11</name>
    <dbReference type="NCBI Taxonomy" id="1974713"/>
    <lineage>
        <taxon>Bacteria</taxon>
        <taxon>Candidatus Nealsoniibacteriota</taxon>
    </lineage>
</organism>
<evidence type="ECO:0000256" key="7">
    <source>
        <dbReference type="HAMAP-Rule" id="MF_00209"/>
    </source>
</evidence>